<dbReference type="AlphaFoldDB" id="A0A5N5NGD6"/>
<evidence type="ECO:0000313" key="2">
    <source>
        <dbReference type="Proteomes" id="UP000327468"/>
    </source>
</evidence>
<proteinExistence type="predicted"/>
<sequence length="83" mass="9276">MIHPASSRPLAAPVPKLDSDDILLFLHLSLFHSKGGIKWAREHWSQHYALLSALLSRSGNQRSLGTELEHDSLELTPHISVPF</sequence>
<organism evidence="1 2">
    <name type="scientific">Pangasianodon hypophthalmus</name>
    <name type="common">Striped catfish</name>
    <name type="synonym">Helicophagus hypophthalmus</name>
    <dbReference type="NCBI Taxonomy" id="310915"/>
    <lineage>
        <taxon>Eukaryota</taxon>
        <taxon>Metazoa</taxon>
        <taxon>Chordata</taxon>
        <taxon>Craniata</taxon>
        <taxon>Vertebrata</taxon>
        <taxon>Euteleostomi</taxon>
        <taxon>Actinopterygii</taxon>
        <taxon>Neopterygii</taxon>
        <taxon>Teleostei</taxon>
        <taxon>Ostariophysi</taxon>
        <taxon>Siluriformes</taxon>
        <taxon>Pangasiidae</taxon>
        <taxon>Pangasianodon</taxon>
    </lineage>
</organism>
<dbReference type="EMBL" id="VFJC01000010">
    <property type="protein sequence ID" value="KAB5565616.1"/>
    <property type="molecule type" value="Genomic_DNA"/>
</dbReference>
<keyword evidence="2" id="KW-1185">Reference proteome</keyword>
<name>A0A5N5NGD6_PANHP</name>
<dbReference type="Proteomes" id="UP000327468">
    <property type="component" value="Chromosome 9"/>
</dbReference>
<reference evidence="1 2" key="1">
    <citation type="submission" date="2019-06" db="EMBL/GenBank/DDBJ databases">
        <title>A chromosome-scale genome assembly of the striped catfish, Pangasianodon hypophthalmus.</title>
        <authorList>
            <person name="Wen M."/>
            <person name="Zahm M."/>
            <person name="Roques C."/>
            <person name="Cabau C."/>
            <person name="Klopp C."/>
            <person name="Donnadieu C."/>
            <person name="Jouanno E."/>
            <person name="Avarre J.-C."/>
            <person name="Campet M."/>
            <person name="Ha T.T.T."/>
            <person name="Dugue R."/>
            <person name="Lampietro C."/>
            <person name="Louis A."/>
            <person name="Herpin A."/>
            <person name="Echchiki A."/>
            <person name="Berthelot C."/>
            <person name="Parey E."/>
            <person name="Roest-Crollius H."/>
            <person name="Braasch I."/>
            <person name="Postlethwait J."/>
            <person name="Bobe J."/>
            <person name="Montfort J."/>
            <person name="Bouchez O."/>
            <person name="Begum T."/>
            <person name="Schartl M."/>
            <person name="Guiguen Y."/>
        </authorList>
    </citation>
    <scope>NUCLEOTIDE SEQUENCE [LARGE SCALE GENOMIC DNA]</scope>
    <source>
        <strain evidence="1 2">Indonesia</strain>
        <tissue evidence="1">Blood</tissue>
    </source>
</reference>
<protein>
    <submittedName>
        <fullName evidence="1">Uncharacterized protein</fullName>
    </submittedName>
</protein>
<evidence type="ECO:0000313" key="1">
    <source>
        <dbReference type="EMBL" id="KAB5565616.1"/>
    </source>
</evidence>
<accession>A0A5N5NGD6</accession>
<gene>
    <name evidence="1" type="ORF">PHYPO_G00243650</name>
</gene>
<comment type="caution">
    <text evidence="1">The sequence shown here is derived from an EMBL/GenBank/DDBJ whole genome shotgun (WGS) entry which is preliminary data.</text>
</comment>